<evidence type="ECO:0000313" key="1">
    <source>
        <dbReference type="EMBL" id="KAK4127159.1"/>
    </source>
</evidence>
<dbReference type="AlphaFoldDB" id="A0AAN6U6I0"/>
<reference evidence="1" key="1">
    <citation type="journal article" date="2023" name="Mol. Phylogenet. Evol.">
        <title>Genome-scale phylogeny and comparative genomics of the fungal order Sordariales.</title>
        <authorList>
            <person name="Hensen N."/>
            <person name="Bonometti L."/>
            <person name="Westerberg I."/>
            <person name="Brannstrom I.O."/>
            <person name="Guillou S."/>
            <person name="Cros-Aarteil S."/>
            <person name="Calhoun S."/>
            <person name="Haridas S."/>
            <person name="Kuo A."/>
            <person name="Mondo S."/>
            <person name="Pangilinan J."/>
            <person name="Riley R."/>
            <person name="LaButti K."/>
            <person name="Andreopoulos B."/>
            <person name="Lipzen A."/>
            <person name="Chen C."/>
            <person name="Yan M."/>
            <person name="Daum C."/>
            <person name="Ng V."/>
            <person name="Clum A."/>
            <person name="Steindorff A."/>
            <person name="Ohm R.A."/>
            <person name="Martin F."/>
            <person name="Silar P."/>
            <person name="Natvig D.O."/>
            <person name="Lalanne C."/>
            <person name="Gautier V."/>
            <person name="Ament-Velasquez S.L."/>
            <person name="Kruys A."/>
            <person name="Hutchinson M.I."/>
            <person name="Powell A.J."/>
            <person name="Barry K."/>
            <person name="Miller A.N."/>
            <person name="Grigoriev I.V."/>
            <person name="Debuchy R."/>
            <person name="Gladieux P."/>
            <person name="Hiltunen Thoren M."/>
            <person name="Johannesson H."/>
        </authorList>
    </citation>
    <scope>NUCLEOTIDE SEQUENCE</scope>
    <source>
        <strain evidence="1">CBS 731.68</strain>
    </source>
</reference>
<protein>
    <submittedName>
        <fullName evidence="1">Uncharacterized protein</fullName>
    </submittedName>
</protein>
<comment type="caution">
    <text evidence="1">The sequence shown here is derived from an EMBL/GenBank/DDBJ whole genome shotgun (WGS) entry which is preliminary data.</text>
</comment>
<dbReference type="RefSeq" id="XP_062650930.1">
    <property type="nucleotide sequence ID" value="XM_062797374.1"/>
</dbReference>
<reference evidence="1" key="2">
    <citation type="submission" date="2023-05" db="EMBL/GenBank/DDBJ databases">
        <authorList>
            <consortium name="Lawrence Berkeley National Laboratory"/>
            <person name="Steindorff A."/>
            <person name="Hensen N."/>
            <person name="Bonometti L."/>
            <person name="Westerberg I."/>
            <person name="Brannstrom I.O."/>
            <person name="Guillou S."/>
            <person name="Cros-Aarteil S."/>
            <person name="Calhoun S."/>
            <person name="Haridas S."/>
            <person name="Kuo A."/>
            <person name="Mondo S."/>
            <person name="Pangilinan J."/>
            <person name="Riley R."/>
            <person name="Labutti K."/>
            <person name="Andreopoulos B."/>
            <person name="Lipzen A."/>
            <person name="Chen C."/>
            <person name="Yanf M."/>
            <person name="Daum C."/>
            <person name="Ng V."/>
            <person name="Clum A."/>
            <person name="Ohm R."/>
            <person name="Martin F."/>
            <person name="Silar P."/>
            <person name="Natvig D."/>
            <person name="Lalanne C."/>
            <person name="Gautier V."/>
            <person name="Ament-Velasquez S.L."/>
            <person name="Kruys A."/>
            <person name="Hutchinson M.I."/>
            <person name="Powell A.J."/>
            <person name="Barry K."/>
            <person name="Miller A.N."/>
            <person name="Grigoriev I.V."/>
            <person name="Debuchy R."/>
            <person name="Gladieux P."/>
            <person name="Thoren M.H."/>
            <person name="Johannesson H."/>
        </authorList>
    </citation>
    <scope>NUCLEOTIDE SEQUENCE</scope>
    <source>
        <strain evidence="1">CBS 731.68</strain>
    </source>
</reference>
<sequence>MVCWASVRPLVHRIQIHAQTAGAFYFPLSATLVTTFLSRTIGPAVGPIKKGVLSNRRLVSTRMQIYWECRNMAAQETMAIPLLHKPSDGEDSDEVVMADFMIMGMFKGDAYIGGFLSDSRGVVIMGEDDYRIDYGFPRYLEATTRAQLRGLNEHIHAYQRVAPPHRPSRCVRLGILPPEDASAVMVMGWVDRRALPYTTSIARRWQISSSCPLSSGTRSDVNCSGPRVRICTRRASVQAPSGFNIPHSAIVSG</sequence>
<name>A0AAN6U6I0_9PEZI</name>
<proteinExistence type="predicted"/>
<evidence type="ECO:0000313" key="2">
    <source>
        <dbReference type="Proteomes" id="UP001302602"/>
    </source>
</evidence>
<organism evidence="1 2">
    <name type="scientific">Parathielavia appendiculata</name>
    <dbReference type="NCBI Taxonomy" id="2587402"/>
    <lineage>
        <taxon>Eukaryota</taxon>
        <taxon>Fungi</taxon>
        <taxon>Dikarya</taxon>
        <taxon>Ascomycota</taxon>
        <taxon>Pezizomycotina</taxon>
        <taxon>Sordariomycetes</taxon>
        <taxon>Sordariomycetidae</taxon>
        <taxon>Sordariales</taxon>
        <taxon>Chaetomiaceae</taxon>
        <taxon>Parathielavia</taxon>
    </lineage>
</organism>
<keyword evidence="2" id="KW-1185">Reference proteome</keyword>
<dbReference type="EMBL" id="MU853224">
    <property type="protein sequence ID" value="KAK4127159.1"/>
    <property type="molecule type" value="Genomic_DNA"/>
</dbReference>
<dbReference type="GeneID" id="87834145"/>
<accession>A0AAN6U6I0</accession>
<gene>
    <name evidence="1" type="ORF">N657DRAFT_703831</name>
</gene>
<dbReference type="Proteomes" id="UP001302602">
    <property type="component" value="Unassembled WGS sequence"/>
</dbReference>